<dbReference type="AlphaFoldDB" id="A0A0R1KR52"/>
<name>A0A0R1KR52_9LACO</name>
<evidence type="ECO:0000313" key="3">
    <source>
        <dbReference type="Proteomes" id="UP000051515"/>
    </source>
</evidence>
<proteinExistence type="predicted"/>
<comment type="caution">
    <text evidence="2">The sequence shown here is derived from an EMBL/GenBank/DDBJ whole genome shotgun (WGS) entry which is preliminary data.</text>
</comment>
<dbReference type="Gene3D" id="3.10.450.50">
    <property type="match status" value="1"/>
</dbReference>
<evidence type="ECO:0000259" key="1">
    <source>
        <dbReference type="Pfam" id="PF14534"/>
    </source>
</evidence>
<accession>A0A0R1KR52</accession>
<keyword evidence="3" id="KW-1185">Reference proteome</keyword>
<organism evidence="2 3">
    <name type="scientific">Companilactobacillus bobalius DSM 19674</name>
    <dbReference type="NCBI Taxonomy" id="1423788"/>
    <lineage>
        <taxon>Bacteria</taxon>
        <taxon>Bacillati</taxon>
        <taxon>Bacillota</taxon>
        <taxon>Bacilli</taxon>
        <taxon>Lactobacillales</taxon>
        <taxon>Lactobacillaceae</taxon>
        <taxon>Companilactobacillus</taxon>
        <taxon>Companilactobacillus bobalius</taxon>
    </lineage>
</organism>
<dbReference type="Pfam" id="PF14534">
    <property type="entry name" value="DUF4440"/>
    <property type="match status" value="1"/>
</dbReference>
<dbReference type="InterPro" id="IPR027843">
    <property type="entry name" value="DUF4440"/>
</dbReference>
<protein>
    <recommendedName>
        <fullName evidence="1">DUF4440 domain-containing protein</fullName>
    </recommendedName>
</protein>
<dbReference type="PATRIC" id="fig|1423788.3.peg.2011"/>
<evidence type="ECO:0000313" key="2">
    <source>
        <dbReference type="EMBL" id="KRK83137.1"/>
    </source>
</evidence>
<dbReference type="EMBL" id="AZDY01000037">
    <property type="protein sequence ID" value="KRK83137.1"/>
    <property type="molecule type" value="Genomic_DNA"/>
</dbReference>
<dbReference type="Proteomes" id="UP000051515">
    <property type="component" value="Unassembled WGS sequence"/>
</dbReference>
<reference evidence="2 3" key="1">
    <citation type="journal article" date="2015" name="Genome Announc.">
        <title>Expanding the biotechnology potential of lactobacilli through comparative genomics of 213 strains and associated genera.</title>
        <authorList>
            <person name="Sun Z."/>
            <person name="Harris H.M."/>
            <person name="McCann A."/>
            <person name="Guo C."/>
            <person name="Argimon S."/>
            <person name="Zhang W."/>
            <person name="Yang X."/>
            <person name="Jeffery I.B."/>
            <person name="Cooney J.C."/>
            <person name="Kagawa T.F."/>
            <person name="Liu W."/>
            <person name="Song Y."/>
            <person name="Salvetti E."/>
            <person name="Wrobel A."/>
            <person name="Rasinkangas P."/>
            <person name="Parkhill J."/>
            <person name="Rea M.C."/>
            <person name="O'Sullivan O."/>
            <person name="Ritari J."/>
            <person name="Douillard F.P."/>
            <person name="Paul Ross R."/>
            <person name="Yang R."/>
            <person name="Briner A.E."/>
            <person name="Felis G.E."/>
            <person name="de Vos W.M."/>
            <person name="Barrangou R."/>
            <person name="Klaenhammer T.R."/>
            <person name="Caufield P.W."/>
            <person name="Cui Y."/>
            <person name="Zhang H."/>
            <person name="O'Toole P.W."/>
        </authorList>
    </citation>
    <scope>NUCLEOTIDE SEQUENCE [LARGE SCALE GENOMIC DNA]</scope>
    <source>
        <strain evidence="2 3">DSM 19674</strain>
    </source>
</reference>
<gene>
    <name evidence="2" type="ORF">FC78_GL001946</name>
</gene>
<sequence length="126" mass="14475">MTTKISEEEKVATVVRQQVSSMVNGNLDILNKVIASDAKFIHITGAVQSKDEWLKQIKIGRMHYFNSKEKLMQVEVDGDNALVISRNELDARIYGFRNTWPLQSRTELTKNNSGQWQIIKSQAEMY</sequence>
<dbReference type="InterPro" id="IPR032710">
    <property type="entry name" value="NTF2-like_dom_sf"/>
</dbReference>
<feature type="domain" description="DUF4440" evidence="1">
    <location>
        <begin position="12"/>
        <end position="118"/>
    </location>
</feature>
<dbReference type="OrthoDB" id="3253136at2"/>
<dbReference type="STRING" id="1423788.FC78_GL001946"/>
<dbReference type="SUPFAM" id="SSF54427">
    <property type="entry name" value="NTF2-like"/>
    <property type="match status" value="1"/>
</dbReference>
<dbReference type="RefSeq" id="WP_056952501.1">
    <property type="nucleotide sequence ID" value="NZ_AZDY01000037.1"/>
</dbReference>